<evidence type="ECO:0000313" key="3">
    <source>
        <dbReference type="Proteomes" id="UP001274830"/>
    </source>
</evidence>
<keyword evidence="3" id="KW-1185">Reference proteome</keyword>
<feature type="domain" description="Carboxylesterase type B" evidence="1">
    <location>
        <begin position="56"/>
        <end position="452"/>
    </location>
</feature>
<dbReference type="SUPFAM" id="SSF53474">
    <property type="entry name" value="alpha/beta-Hydrolases"/>
    <property type="match status" value="1"/>
</dbReference>
<evidence type="ECO:0000313" key="2">
    <source>
        <dbReference type="EMBL" id="KAK3669772.1"/>
    </source>
</evidence>
<dbReference type="Proteomes" id="UP001274830">
    <property type="component" value="Unassembled WGS sequence"/>
</dbReference>
<dbReference type="InterPro" id="IPR029058">
    <property type="entry name" value="AB_hydrolase_fold"/>
</dbReference>
<gene>
    <name evidence="2" type="ORF">LTR78_010345</name>
</gene>
<name>A0AAE0WGX7_9PEZI</name>
<dbReference type="Pfam" id="PF00135">
    <property type="entry name" value="COesterase"/>
    <property type="match status" value="1"/>
</dbReference>
<accession>A0AAE0WGX7</accession>
<dbReference type="InterPro" id="IPR050309">
    <property type="entry name" value="Type-B_Carboxylest/Lipase"/>
</dbReference>
<dbReference type="AlphaFoldDB" id="A0AAE0WGX7"/>
<sequence>MLEFDSMYTHPLLGKLKGSIINNKLLRLSNIPYGQVSQRFSRSTVLSEALATADGKPYDATRVLPASIQPLDSASIDSKGNQFPLDGVRDFQEPQTEDCLNLNITLPADTTPTASLPVIVFVHGGAYFLGSGGRPYYEPANFCLQALKNEQPHIFVSINYRLGALGFFHAVTKEDGLMPPNNGLHDQLTAFEWLQHNLPGFGGDISNITALGQSAGGMSLTIHNLSGQDNLWRRSIQLSGSLVTMPFKTSGGLSNVVSRARDDDGNGTNLSLDDVVRQLISRPVDRIRDLVFVGAPCASSEAAKELFPYRDMLSMRLMRDRAPGSENLESQIVGSCTYDGGISYNMLSSNPNRKDHANTFIGIVRQRLPERGQELLELYDIKADQDDDVALRKICQFESDIGFFAASLAQAQGWVGRSYLLLFDLGNPFDGPLPVCQYTTHTWDIVSLLGAYEDRLDDRYKEVISNFRDKILRYAIDGTPPWDVWDPDKGYALLVNAGGVRVVGKDEYMAPDSRRGRLFSLADRVDGDLGCDILWDNYVGLPSKK</sequence>
<dbReference type="Gene3D" id="3.40.50.1820">
    <property type="entry name" value="alpha/beta hydrolase"/>
    <property type="match status" value="1"/>
</dbReference>
<evidence type="ECO:0000259" key="1">
    <source>
        <dbReference type="Pfam" id="PF00135"/>
    </source>
</evidence>
<reference evidence="2" key="1">
    <citation type="submission" date="2023-07" db="EMBL/GenBank/DDBJ databases">
        <title>Black Yeasts Isolated from many extreme environments.</title>
        <authorList>
            <person name="Coleine C."/>
            <person name="Stajich J.E."/>
            <person name="Selbmann L."/>
        </authorList>
    </citation>
    <scope>NUCLEOTIDE SEQUENCE</scope>
    <source>
        <strain evidence="2">CCFEE 5485</strain>
    </source>
</reference>
<dbReference type="EMBL" id="JAUTXT010000072">
    <property type="protein sequence ID" value="KAK3669772.1"/>
    <property type="molecule type" value="Genomic_DNA"/>
</dbReference>
<dbReference type="InterPro" id="IPR002018">
    <property type="entry name" value="CarbesteraseB"/>
</dbReference>
<proteinExistence type="predicted"/>
<comment type="caution">
    <text evidence="2">The sequence shown here is derived from an EMBL/GenBank/DDBJ whole genome shotgun (WGS) entry which is preliminary data.</text>
</comment>
<organism evidence="2 3">
    <name type="scientific">Recurvomyces mirabilis</name>
    <dbReference type="NCBI Taxonomy" id="574656"/>
    <lineage>
        <taxon>Eukaryota</taxon>
        <taxon>Fungi</taxon>
        <taxon>Dikarya</taxon>
        <taxon>Ascomycota</taxon>
        <taxon>Pezizomycotina</taxon>
        <taxon>Dothideomycetes</taxon>
        <taxon>Dothideomycetidae</taxon>
        <taxon>Mycosphaerellales</taxon>
        <taxon>Teratosphaeriaceae</taxon>
        <taxon>Recurvomyces</taxon>
    </lineage>
</organism>
<dbReference type="PANTHER" id="PTHR11559">
    <property type="entry name" value="CARBOXYLESTERASE"/>
    <property type="match status" value="1"/>
</dbReference>
<protein>
    <recommendedName>
        <fullName evidence="1">Carboxylesterase type B domain-containing protein</fullName>
    </recommendedName>
</protein>